<proteinExistence type="predicted"/>
<protein>
    <submittedName>
        <fullName evidence="1">Uncharacterized protein</fullName>
    </submittedName>
</protein>
<dbReference type="Proteomes" id="UP000176493">
    <property type="component" value="Unassembled WGS sequence"/>
</dbReference>
<gene>
    <name evidence="1" type="ORF">A2W52_01060</name>
</gene>
<comment type="caution">
    <text evidence="1">The sequence shown here is derived from an EMBL/GenBank/DDBJ whole genome shotgun (WGS) entry which is preliminary data.</text>
</comment>
<sequence length="451" mass="51880">MYDTNRLVMIVHAIDTEGPLHEPTAATFERLAHLFGVTGLPKTKATLGLLKEKKIPLGGKEEQVAQLLGTHSLDYKKNWQEVDEMLGRIMDTKFRNAFPDSYGGGWVYNWHCLDHVGFKTNERFRDLGYHNIFDHYRAALNTDKRCPDALHYHFHYISTYREAHRCATSFLNSAPEFLEVLCRRIIERQWFPKAARAGFQTERPDSNFFLEQWIPYDLSNMAQDDNRALEGLTDFRKGRSGNWRKAPADWSVYHPSHDDYQTPGQCRRWIGRALNPLNRVGALTRREVEKAFRRADKGLPTLLGVAGHDFRDLGREVDYVRSLLREVAPAYPRVKFKYAEEVEAFRRATGAPERIKDPLKLEVKLNRAPEGDVPNLDIIARRGRVFGPQPFLAIETKSGRFIHDNLDFGEKDGLWHYAFHSDTLPLKDIRRIGVAANDAYATQSLTVLDVA</sequence>
<name>A0A1G2MD67_9BACT</name>
<organism evidence="1 2">
    <name type="scientific">Candidatus Taylorbacteria bacterium RIFCSPHIGHO2_02_49_25</name>
    <dbReference type="NCBI Taxonomy" id="1802305"/>
    <lineage>
        <taxon>Bacteria</taxon>
        <taxon>Candidatus Tayloriibacteriota</taxon>
    </lineage>
</organism>
<dbReference type="EMBL" id="MHRJ01000055">
    <property type="protein sequence ID" value="OHA20972.1"/>
    <property type="molecule type" value="Genomic_DNA"/>
</dbReference>
<evidence type="ECO:0000313" key="1">
    <source>
        <dbReference type="EMBL" id="OHA20972.1"/>
    </source>
</evidence>
<accession>A0A1G2MD67</accession>
<evidence type="ECO:0000313" key="2">
    <source>
        <dbReference type="Proteomes" id="UP000176493"/>
    </source>
</evidence>
<dbReference type="AlphaFoldDB" id="A0A1G2MD67"/>
<reference evidence="1 2" key="1">
    <citation type="journal article" date="2016" name="Nat. Commun.">
        <title>Thousands of microbial genomes shed light on interconnected biogeochemical processes in an aquifer system.</title>
        <authorList>
            <person name="Anantharaman K."/>
            <person name="Brown C.T."/>
            <person name="Hug L.A."/>
            <person name="Sharon I."/>
            <person name="Castelle C.J."/>
            <person name="Probst A.J."/>
            <person name="Thomas B.C."/>
            <person name="Singh A."/>
            <person name="Wilkins M.J."/>
            <person name="Karaoz U."/>
            <person name="Brodie E.L."/>
            <person name="Williams K.H."/>
            <person name="Hubbard S.S."/>
            <person name="Banfield J.F."/>
        </authorList>
    </citation>
    <scope>NUCLEOTIDE SEQUENCE [LARGE SCALE GENOMIC DNA]</scope>
</reference>